<comment type="function">
    <text evidence="5 7">Cell division inhibitor that blocks the formation of polar Z ring septums. Rapidly oscillates between the poles of the cell to destabilize FtsZ filaments that have formed before they mature into polar Z rings. Prevents FtsZ polymerization.</text>
</comment>
<protein>
    <recommendedName>
        <fullName evidence="7">Probable septum site-determining protein MinC</fullName>
    </recommendedName>
</protein>
<dbReference type="PANTHER" id="PTHR34108:SF1">
    <property type="entry name" value="SEPTUM SITE-DETERMINING PROTEIN MINC"/>
    <property type="match status" value="1"/>
</dbReference>
<evidence type="ECO:0000256" key="1">
    <source>
        <dbReference type="ARBA" id="ARBA00006291"/>
    </source>
</evidence>
<dbReference type="STRING" id="1121919.SAMN02745975_03174"/>
<dbReference type="PANTHER" id="PTHR34108">
    <property type="entry name" value="SEPTUM SITE-DETERMINING PROTEIN MINC"/>
    <property type="match status" value="1"/>
</dbReference>
<feature type="domain" description="Septum formation inhibitor MinC C-terminal" evidence="8">
    <location>
        <begin position="105"/>
        <end position="204"/>
    </location>
</feature>
<dbReference type="HAMAP" id="MF_00267">
    <property type="entry name" value="MinC"/>
    <property type="match status" value="1"/>
</dbReference>
<dbReference type="InterPro" id="IPR005526">
    <property type="entry name" value="Septum_form_inhib_MinC_C"/>
</dbReference>
<dbReference type="Pfam" id="PF03775">
    <property type="entry name" value="MinC_C"/>
    <property type="match status" value="1"/>
</dbReference>
<dbReference type="Gene3D" id="2.160.20.70">
    <property type="match status" value="1"/>
</dbReference>
<dbReference type="Pfam" id="PF05209">
    <property type="entry name" value="MinC_N"/>
    <property type="match status" value="1"/>
</dbReference>
<evidence type="ECO:0000256" key="2">
    <source>
        <dbReference type="ARBA" id="ARBA00022618"/>
    </source>
</evidence>
<dbReference type="OrthoDB" id="9790810at2"/>
<evidence type="ECO:0000256" key="4">
    <source>
        <dbReference type="ARBA" id="ARBA00023306"/>
    </source>
</evidence>
<dbReference type="GO" id="GO:0051302">
    <property type="term" value="P:regulation of cell division"/>
    <property type="evidence" value="ECO:0007669"/>
    <property type="project" value="InterPro"/>
</dbReference>
<dbReference type="GO" id="GO:1901891">
    <property type="term" value="P:regulation of cell septum assembly"/>
    <property type="evidence" value="ECO:0007669"/>
    <property type="project" value="InterPro"/>
</dbReference>
<evidence type="ECO:0000313" key="10">
    <source>
        <dbReference type="EMBL" id="SHJ89813.1"/>
    </source>
</evidence>
<keyword evidence="2 7" id="KW-0132">Cell division</keyword>
<dbReference type="GO" id="GO:0000902">
    <property type="term" value="P:cell morphogenesis"/>
    <property type="evidence" value="ECO:0007669"/>
    <property type="project" value="InterPro"/>
</dbReference>
<dbReference type="GO" id="GO:0000917">
    <property type="term" value="P:division septum assembly"/>
    <property type="evidence" value="ECO:0007669"/>
    <property type="project" value="UniProtKB-KW"/>
</dbReference>
<evidence type="ECO:0000313" key="11">
    <source>
        <dbReference type="Proteomes" id="UP000184536"/>
    </source>
</evidence>
<evidence type="ECO:0000256" key="7">
    <source>
        <dbReference type="HAMAP-Rule" id="MF_00267"/>
    </source>
</evidence>
<organism evidence="10 11">
    <name type="scientific">Geosporobacter subterraneus DSM 17957</name>
    <dbReference type="NCBI Taxonomy" id="1121919"/>
    <lineage>
        <taxon>Bacteria</taxon>
        <taxon>Bacillati</taxon>
        <taxon>Bacillota</taxon>
        <taxon>Clostridia</taxon>
        <taxon>Peptostreptococcales</taxon>
        <taxon>Thermotaleaceae</taxon>
        <taxon>Geosporobacter</taxon>
    </lineage>
</organism>
<keyword evidence="3 7" id="KW-0717">Septation</keyword>
<dbReference type="AlphaFoldDB" id="A0A1M6N2L1"/>
<dbReference type="Proteomes" id="UP000184536">
    <property type="component" value="Unassembled WGS sequence"/>
</dbReference>
<name>A0A1M6N2L1_9FIRM</name>
<accession>A0A1M6N2L1</accession>
<dbReference type="SUPFAM" id="SSF63848">
    <property type="entry name" value="Cell-division inhibitor MinC, C-terminal domain"/>
    <property type="match status" value="1"/>
</dbReference>
<feature type="domain" description="Septum formation inhibitor MinC N-terminal" evidence="9">
    <location>
        <begin position="7"/>
        <end position="73"/>
    </location>
</feature>
<dbReference type="Gene3D" id="3.30.160.540">
    <property type="match status" value="1"/>
</dbReference>
<dbReference type="InterPro" id="IPR013033">
    <property type="entry name" value="MinC"/>
</dbReference>
<evidence type="ECO:0000259" key="8">
    <source>
        <dbReference type="Pfam" id="PF03775"/>
    </source>
</evidence>
<keyword evidence="11" id="KW-1185">Reference proteome</keyword>
<gene>
    <name evidence="7" type="primary">minC</name>
    <name evidence="10" type="ORF">SAMN02745975_03174</name>
</gene>
<evidence type="ECO:0000256" key="3">
    <source>
        <dbReference type="ARBA" id="ARBA00023210"/>
    </source>
</evidence>
<sequence>MPRNSCVEFKGNKEGIVIHFDENVDFESLKEQLINKIEASKHFFNGARVVDFIGRILSEDEKDEIKEIIHNTYGMVIIEKKEDNAIKTIEKRMFEGIEEGNTKFLRATVRSGQKINYSGNIVIIGDVNPGAEIVAEGNILVMGAMRGFAHAGASGNERAFVVAYCLQPTQLRIAEFIARSPDHDTIKPIVPELAMIKENAVVIEPYLPNK</sequence>
<evidence type="ECO:0000256" key="5">
    <source>
        <dbReference type="ARBA" id="ARBA00025606"/>
    </source>
</evidence>
<evidence type="ECO:0000256" key="6">
    <source>
        <dbReference type="ARBA" id="ARBA00046874"/>
    </source>
</evidence>
<reference evidence="11" key="1">
    <citation type="submission" date="2016-11" db="EMBL/GenBank/DDBJ databases">
        <authorList>
            <person name="Varghese N."/>
            <person name="Submissions S."/>
        </authorList>
    </citation>
    <scope>NUCLEOTIDE SEQUENCE [LARGE SCALE GENOMIC DNA]</scope>
    <source>
        <strain evidence="11">DSM 17957</strain>
    </source>
</reference>
<dbReference type="EMBL" id="FQZV01000051">
    <property type="protein sequence ID" value="SHJ89813.1"/>
    <property type="molecule type" value="Genomic_DNA"/>
</dbReference>
<dbReference type="RefSeq" id="WP_110942190.1">
    <property type="nucleotide sequence ID" value="NZ_FQZV01000051.1"/>
</dbReference>
<proteinExistence type="inferred from homology"/>
<comment type="subunit">
    <text evidence="6 7">Interacts with MinD and FtsZ.</text>
</comment>
<dbReference type="InterPro" id="IPR016098">
    <property type="entry name" value="CAP/MinC_C"/>
</dbReference>
<evidence type="ECO:0000259" key="9">
    <source>
        <dbReference type="Pfam" id="PF05209"/>
    </source>
</evidence>
<keyword evidence="4 7" id="KW-0131">Cell cycle</keyword>
<dbReference type="NCBIfam" id="TIGR01222">
    <property type="entry name" value="minC"/>
    <property type="match status" value="1"/>
</dbReference>
<comment type="similarity">
    <text evidence="1 7">Belongs to the MinC family.</text>
</comment>
<dbReference type="InterPro" id="IPR036145">
    <property type="entry name" value="MinC_C_sf"/>
</dbReference>
<dbReference type="InterPro" id="IPR007874">
    <property type="entry name" value="MinC_N"/>
</dbReference>